<feature type="transmembrane region" description="Helical" evidence="5">
    <location>
        <begin position="114"/>
        <end position="138"/>
    </location>
</feature>
<dbReference type="GO" id="GO:0009403">
    <property type="term" value="P:toxin biosynthetic process"/>
    <property type="evidence" value="ECO:0007669"/>
    <property type="project" value="InterPro"/>
</dbReference>
<keyword evidence="7" id="KW-1185">Reference proteome</keyword>
<organism evidence="6 7">
    <name type="scientific">Melghiribacillus thermohalophilus</name>
    <dbReference type="NCBI Taxonomy" id="1324956"/>
    <lineage>
        <taxon>Bacteria</taxon>
        <taxon>Bacillati</taxon>
        <taxon>Bacillota</taxon>
        <taxon>Bacilli</taxon>
        <taxon>Bacillales</taxon>
        <taxon>Bacillaceae</taxon>
        <taxon>Melghiribacillus</taxon>
    </lineage>
</organism>
<evidence type="ECO:0000256" key="5">
    <source>
        <dbReference type="SAM" id="Phobius"/>
    </source>
</evidence>
<dbReference type="AlphaFoldDB" id="A0A4R3N714"/>
<dbReference type="InterPro" id="IPR003825">
    <property type="entry name" value="Colicin-V_CvpA"/>
</dbReference>
<accession>A0A4R3N714</accession>
<keyword evidence="3 5" id="KW-1133">Transmembrane helix</keyword>
<evidence type="ECO:0000313" key="6">
    <source>
        <dbReference type="EMBL" id="TCT25048.1"/>
    </source>
</evidence>
<comment type="caution">
    <text evidence="6">The sequence shown here is derived from an EMBL/GenBank/DDBJ whole genome shotgun (WGS) entry which is preliminary data.</text>
</comment>
<reference evidence="6 7" key="1">
    <citation type="submission" date="2019-03" db="EMBL/GenBank/DDBJ databases">
        <title>Genomic Encyclopedia of Type Strains, Phase IV (KMG-IV): sequencing the most valuable type-strain genomes for metagenomic binning, comparative biology and taxonomic classification.</title>
        <authorList>
            <person name="Goeker M."/>
        </authorList>
    </citation>
    <scope>NUCLEOTIDE SEQUENCE [LARGE SCALE GENOMIC DNA]</scope>
    <source>
        <strain evidence="6 7">DSM 25894</strain>
    </source>
</reference>
<name>A0A4R3N714_9BACI</name>
<dbReference type="PANTHER" id="PTHR37306">
    <property type="entry name" value="COLICIN V PRODUCTION PROTEIN"/>
    <property type="match status" value="1"/>
</dbReference>
<dbReference type="OrthoDB" id="1809613at2"/>
<protein>
    <submittedName>
        <fullName evidence="6">Putative membrane protein required for colicin V production</fullName>
    </submittedName>
</protein>
<evidence type="ECO:0000256" key="4">
    <source>
        <dbReference type="ARBA" id="ARBA00023136"/>
    </source>
</evidence>
<evidence type="ECO:0000256" key="1">
    <source>
        <dbReference type="ARBA" id="ARBA00004141"/>
    </source>
</evidence>
<comment type="subcellular location">
    <subcellularLocation>
        <location evidence="1">Membrane</location>
        <topology evidence="1">Multi-pass membrane protein</topology>
    </subcellularLocation>
</comment>
<keyword evidence="2 5" id="KW-0812">Transmembrane</keyword>
<dbReference type="EMBL" id="SMAN01000004">
    <property type="protein sequence ID" value="TCT25048.1"/>
    <property type="molecule type" value="Genomic_DNA"/>
</dbReference>
<evidence type="ECO:0000256" key="2">
    <source>
        <dbReference type="ARBA" id="ARBA00022692"/>
    </source>
</evidence>
<proteinExistence type="predicted"/>
<dbReference type="GO" id="GO:0016020">
    <property type="term" value="C:membrane"/>
    <property type="evidence" value="ECO:0007669"/>
    <property type="project" value="UniProtKB-SubCell"/>
</dbReference>
<sequence length="187" mass="21505">MVDIFIFILIIMGIFIGLRRGFIMQFMHLTGFIIAFVFAVIYYDNLAPLLELWIPYPEIQDDSTWAIFVNTLPLEHAFYNAVAFAILFFGVKIILQIVANMLDFIAELPVLNSFNGMLGAVLGFIEVYFILFIMLYFLSLVPVVFIQKLIDSSFLAQFIVEHTPVISNQIKSLWFTHVADYFSNFSS</sequence>
<dbReference type="PANTHER" id="PTHR37306:SF1">
    <property type="entry name" value="COLICIN V PRODUCTION PROTEIN"/>
    <property type="match status" value="1"/>
</dbReference>
<keyword evidence="4 5" id="KW-0472">Membrane</keyword>
<dbReference type="Proteomes" id="UP000294650">
    <property type="component" value="Unassembled WGS sequence"/>
</dbReference>
<gene>
    <name evidence="6" type="ORF">EDD68_104119</name>
</gene>
<feature type="transmembrane region" description="Helical" evidence="5">
    <location>
        <begin position="78"/>
        <end position="102"/>
    </location>
</feature>
<dbReference type="Pfam" id="PF02674">
    <property type="entry name" value="Colicin_V"/>
    <property type="match status" value="1"/>
</dbReference>
<evidence type="ECO:0000313" key="7">
    <source>
        <dbReference type="Proteomes" id="UP000294650"/>
    </source>
</evidence>
<evidence type="ECO:0000256" key="3">
    <source>
        <dbReference type="ARBA" id="ARBA00022989"/>
    </source>
</evidence>